<evidence type="ECO:0000313" key="1">
    <source>
        <dbReference type="EMBL" id="CAR98927.1"/>
    </source>
</evidence>
<dbReference type="InParanoid" id="B6IG97"/>
<accession>B6IG97</accession>
<dbReference type="AlphaFoldDB" id="B6IG97"/>
<reference evidence="1 2" key="1">
    <citation type="journal article" date="2003" name="PLoS Biol.">
        <title>The genome sequence of Caenorhabditis briggsae: a platform for comparative genomics.</title>
        <authorList>
            <person name="Stein L.D."/>
            <person name="Bao Z."/>
            <person name="Blasiar D."/>
            <person name="Blumenthal T."/>
            <person name="Brent M.R."/>
            <person name="Chen N."/>
            <person name="Chinwalla A."/>
            <person name="Clarke L."/>
            <person name="Clee C."/>
            <person name="Coghlan A."/>
            <person name="Coulson A."/>
            <person name="D'Eustachio P."/>
            <person name="Fitch D.H."/>
            <person name="Fulton L.A."/>
            <person name="Fulton R.E."/>
            <person name="Griffiths-Jones S."/>
            <person name="Harris T.W."/>
            <person name="Hillier L.W."/>
            <person name="Kamath R."/>
            <person name="Kuwabara P.E."/>
            <person name="Mardis E.R."/>
            <person name="Marra M.A."/>
            <person name="Miner T.L."/>
            <person name="Minx P."/>
            <person name="Mullikin J.C."/>
            <person name="Plumb R.W."/>
            <person name="Rogers J."/>
            <person name="Schein J.E."/>
            <person name="Sohrmann M."/>
            <person name="Spieth J."/>
            <person name="Stajich J.E."/>
            <person name="Wei C."/>
            <person name="Willey D."/>
            <person name="Wilson R.K."/>
            <person name="Durbin R."/>
            <person name="Waterston R.H."/>
        </authorList>
    </citation>
    <scope>NUCLEOTIDE SEQUENCE [LARGE SCALE GENOMIC DNA]</scope>
    <source>
        <strain evidence="1 2">AF16</strain>
    </source>
</reference>
<evidence type="ECO:0000313" key="2">
    <source>
        <dbReference type="Proteomes" id="UP000008549"/>
    </source>
</evidence>
<name>B6IG97_CAEBR</name>
<sequence>MRRTLQFSVREHAYWRDTDTQRRKTNKRREKGQ</sequence>
<dbReference type="RefSeq" id="XP_045098494.1">
    <property type="nucleotide sequence ID" value="XM_045235458.1"/>
</dbReference>
<dbReference type="EMBL" id="HE600909">
    <property type="protein sequence ID" value="CAR98927.1"/>
    <property type="molecule type" value="Genomic_DNA"/>
</dbReference>
<dbReference type="GeneID" id="68917805"/>
<gene>
    <name evidence="1" type="ORF">CBG26325</name>
    <name evidence="1" type="ORF">CBG_26325</name>
</gene>
<reference evidence="1 2" key="2">
    <citation type="journal article" date="2011" name="PLoS Genet.">
        <title>Caenorhabditis briggsae recombinant inbred line genotypes reveal inter-strain incompatibility and the evolution of recombination.</title>
        <authorList>
            <person name="Ross J.A."/>
            <person name="Koboldt D.C."/>
            <person name="Staisch J.E."/>
            <person name="Chamberlin H.M."/>
            <person name="Gupta B.P."/>
            <person name="Miller R.D."/>
            <person name="Baird S.E."/>
            <person name="Haag E.S."/>
        </authorList>
    </citation>
    <scope>NUCLEOTIDE SEQUENCE [LARGE SCALE GENOMIC DNA]</scope>
    <source>
        <strain evidence="1 2">AF16</strain>
    </source>
</reference>
<organism evidence="1 2">
    <name type="scientific">Caenorhabditis briggsae</name>
    <dbReference type="NCBI Taxonomy" id="6238"/>
    <lineage>
        <taxon>Eukaryota</taxon>
        <taxon>Metazoa</taxon>
        <taxon>Ecdysozoa</taxon>
        <taxon>Nematoda</taxon>
        <taxon>Chromadorea</taxon>
        <taxon>Rhabditida</taxon>
        <taxon>Rhabditina</taxon>
        <taxon>Rhabditomorpha</taxon>
        <taxon>Rhabditoidea</taxon>
        <taxon>Rhabditidae</taxon>
        <taxon>Peloderinae</taxon>
        <taxon>Caenorhabditis</taxon>
    </lineage>
</organism>
<dbReference type="Proteomes" id="UP000008549">
    <property type="component" value="Unassembled WGS sequence"/>
</dbReference>
<keyword evidence="2" id="KW-1185">Reference proteome</keyword>
<dbReference type="KEGG" id="cbr:CBG_26325"/>
<dbReference type="HOGENOM" id="CLU_3385248_0_0_1"/>
<protein>
    <submittedName>
        <fullName evidence="1">Protein CBG26325</fullName>
    </submittedName>
</protein>
<proteinExistence type="predicted"/>
<dbReference type="CTD" id="68917805"/>